<feature type="non-terminal residue" evidence="3">
    <location>
        <position position="1"/>
    </location>
</feature>
<dbReference type="EMBL" id="PJQM01003563">
    <property type="protein sequence ID" value="RCH88223.1"/>
    <property type="molecule type" value="Genomic_DNA"/>
</dbReference>
<sequence length="851" mass="96412">IRITSFRAAQFDVCIKYVLDGLETIEEHHDHKVDLLRALSALVFENVHHTQRTATRLSNTLLLLGHRNCKPLEVRRMAINCIGNTFASPVAGTKLQDHIQEFYACLLSHLGVTDKNTYTLDLADTAIRRIASSTLRALQFLLTQDKALVTHPLCDITEILYTFIFMHVNVQSYSAGMPIPASTRRNRVLSQPSARPLQLSWRVPLQQKSISLVTSSESELSDSSMLTELSPRRQRDNAKIRINALLCLSAIAMTSPKALYPHWHKFMPDTFSIFLANNINHTDQQLPPLLKSDNQPYSLFTILLYDPIVNVRTTVCHTLIAMLSGSKQYLSLASESDKHTSSFTSLSENLGSIIHDIHQGIIYAFNKEPSVQVLNLMMRVTMVLVENCSYERLSKEHLPSLYKAIAPHWKEPALHSAILKALSAIFQIHQDNLKPLIQTDLIPTLLLPALAFDVQEEVWDTCSVLTKTYTAETVPYLWDQMTKDNTPIPICAASLKYIASYASVMQHEDNDVAWWQTQINTYLQQAASSPSESVRTAACDCFASLSTEIFEKLHFQYQRLAVTLLLSLAQDTKMHVKAAACRALGVFVLFPSLREDPLFMSDMIKAILLHKEDKTILVRVRISWSIANLCDALVLESVHPDFELREYMDTPEWIDILNISIAALDHEKLKSNAVRAIGSLLRLTPQPYYANTRIMALVKQAVHGLIKHIESGLLKTRWNACHATSNMLSNPFFPIGYIEGGGLYPWTHTLYTALMHALVACKNFKVRINACRALTAPEKQIQYGDKLDVIIQSMIEAWDICQQHTDCKEMKYKQQLEQQANHRLIETHTRLDTNSLERPSESYDAFIFTCQ</sequence>
<accession>A0A367JE49</accession>
<dbReference type="PANTHER" id="PTHR13366">
    <property type="entry name" value="MALARIA ANTIGEN-RELATED"/>
    <property type="match status" value="1"/>
</dbReference>
<evidence type="ECO:0000313" key="3">
    <source>
        <dbReference type="EMBL" id="RCH88223.1"/>
    </source>
</evidence>
<dbReference type="PANTHER" id="PTHR13366:SF0">
    <property type="entry name" value="HEAT REPEAT-CONTAINING PROTEIN 6"/>
    <property type="match status" value="1"/>
</dbReference>
<name>A0A367JE49_RHIST</name>
<evidence type="ECO:0000259" key="1">
    <source>
        <dbReference type="Pfam" id="PF13251"/>
    </source>
</evidence>
<organism evidence="3 4">
    <name type="scientific">Rhizopus stolonifer</name>
    <name type="common">Rhizopus nigricans</name>
    <dbReference type="NCBI Taxonomy" id="4846"/>
    <lineage>
        <taxon>Eukaryota</taxon>
        <taxon>Fungi</taxon>
        <taxon>Fungi incertae sedis</taxon>
        <taxon>Mucoromycota</taxon>
        <taxon>Mucoromycotina</taxon>
        <taxon>Mucoromycetes</taxon>
        <taxon>Mucorales</taxon>
        <taxon>Mucorineae</taxon>
        <taxon>Rhizopodaceae</taxon>
        <taxon>Rhizopus</taxon>
    </lineage>
</organism>
<dbReference type="SUPFAM" id="SSF48371">
    <property type="entry name" value="ARM repeat"/>
    <property type="match status" value="1"/>
</dbReference>
<comment type="caution">
    <text evidence="3">The sequence shown here is derived from an EMBL/GenBank/DDBJ whole genome shotgun (WGS) entry which is preliminary data.</text>
</comment>
<dbReference type="InterPro" id="IPR025283">
    <property type="entry name" value="DUF4042"/>
</dbReference>
<evidence type="ECO:0000313" key="4">
    <source>
        <dbReference type="Proteomes" id="UP000253551"/>
    </source>
</evidence>
<feature type="domain" description="IPO4/5-like TPR repeats" evidence="2">
    <location>
        <begin position="496"/>
        <end position="592"/>
    </location>
</feature>
<dbReference type="OrthoDB" id="422637at2759"/>
<protein>
    <submittedName>
        <fullName evidence="3">HEAT repeat-containing protein 6</fullName>
    </submittedName>
</protein>
<proteinExistence type="predicted"/>
<gene>
    <name evidence="3" type="primary">HEATR6_2</name>
    <name evidence="3" type="ORF">CU098_004203</name>
</gene>
<feature type="domain" description="DUF4042" evidence="1">
    <location>
        <begin position="239"/>
        <end position="411"/>
    </location>
</feature>
<dbReference type="Pfam" id="PF25780">
    <property type="entry name" value="TPR_IPO5"/>
    <property type="match status" value="1"/>
</dbReference>
<dbReference type="Proteomes" id="UP000253551">
    <property type="component" value="Unassembled WGS sequence"/>
</dbReference>
<dbReference type="InterPro" id="IPR011989">
    <property type="entry name" value="ARM-like"/>
</dbReference>
<dbReference type="AlphaFoldDB" id="A0A367JE49"/>
<dbReference type="Gene3D" id="1.25.10.10">
    <property type="entry name" value="Leucine-rich Repeat Variant"/>
    <property type="match status" value="2"/>
</dbReference>
<dbReference type="Pfam" id="PF13251">
    <property type="entry name" value="DUF4042"/>
    <property type="match status" value="1"/>
</dbReference>
<reference evidence="3 4" key="1">
    <citation type="journal article" date="2018" name="G3 (Bethesda)">
        <title>Phylogenetic and Phylogenomic Definition of Rhizopus Species.</title>
        <authorList>
            <person name="Gryganskyi A.P."/>
            <person name="Golan J."/>
            <person name="Dolatabadi S."/>
            <person name="Mondo S."/>
            <person name="Robb S."/>
            <person name="Idnurm A."/>
            <person name="Muszewska A."/>
            <person name="Steczkiewicz K."/>
            <person name="Masonjones S."/>
            <person name="Liao H.L."/>
            <person name="Gajdeczka M.T."/>
            <person name="Anike F."/>
            <person name="Vuek A."/>
            <person name="Anishchenko I.M."/>
            <person name="Voigt K."/>
            <person name="de Hoog G.S."/>
            <person name="Smith M.E."/>
            <person name="Heitman J."/>
            <person name="Vilgalys R."/>
            <person name="Stajich J.E."/>
        </authorList>
    </citation>
    <scope>NUCLEOTIDE SEQUENCE [LARGE SCALE GENOMIC DNA]</scope>
    <source>
        <strain evidence="3 4">LSU 92-RS-03</strain>
    </source>
</reference>
<keyword evidence="4" id="KW-1185">Reference proteome</keyword>
<dbReference type="InterPro" id="IPR057672">
    <property type="entry name" value="TPR_IPO4/5"/>
</dbReference>
<dbReference type="InterPro" id="IPR052107">
    <property type="entry name" value="HEAT6"/>
</dbReference>
<dbReference type="InterPro" id="IPR016024">
    <property type="entry name" value="ARM-type_fold"/>
</dbReference>
<evidence type="ECO:0000259" key="2">
    <source>
        <dbReference type="Pfam" id="PF25780"/>
    </source>
</evidence>